<keyword evidence="1" id="KW-0812">Transmembrane</keyword>
<comment type="caution">
    <text evidence="2">The sequence shown here is derived from an EMBL/GenBank/DDBJ whole genome shotgun (WGS) entry which is preliminary data.</text>
</comment>
<dbReference type="Proteomes" id="UP001149140">
    <property type="component" value="Unassembled WGS sequence"/>
</dbReference>
<reference evidence="2" key="1">
    <citation type="submission" date="2022-10" db="EMBL/GenBank/DDBJ databases">
        <title>The WGS of Solirubrobacter ginsenosidimutans DSM 21036.</title>
        <authorList>
            <person name="Jiang Z."/>
        </authorList>
    </citation>
    <scope>NUCLEOTIDE SEQUENCE</scope>
    <source>
        <strain evidence="2">DSM 21036</strain>
    </source>
</reference>
<name>A0A9X3S1H3_9ACTN</name>
<feature type="transmembrane region" description="Helical" evidence="1">
    <location>
        <begin position="136"/>
        <end position="159"/>
    </location>
</feature>
<feature type="transmembrane region" description="Helical" evidence="1">
    <location>
        <begin position="265"/>
        <end position="284"/>
    </location>
</feature>
<feature type="transmembrane region" description="Helical" evidence="1">
    <location>
        <begin position="171"/>
        <end position="192"/>
    </location>
</feature>
<feature type="transmembrane region" description="Helical" evidence="1">
    <location>
        <begin position="80"/>
        <end position="98"/>
    </location>
</feature>
<gene>
    <name evidence="2" type="ORF">OM076_08000</name>
</gene>
<keyword evidence="3" id="KW-1185">Reference proteome</keyword>
<dbReference type="RefSeq" id="WP_270038968.1">
    <property type="nucleotide sequence ID" value="NZ_JAPDOD010000004.1"/>
</dbReference>
<keyword evidence="1" id="KW-1133">Transmembrane helix</keyword>
<accession>A0A9X3S1H3</accession>
<feature type="transmembrane region" description="Helical" evidence="1">
    <location>
        <begin position="204"/>
        <end position="221"/>
    </location>
</feature>
<feature type="transmembrane region" description="Helical" evidence="1">
    <location>
        <begin position="56"/>
        <end position="74"/>
    </location>
</feature>
<dbReference type="EMBL" id="JAPDOD010000004">
    <property type="protein sequence ID" value="MDA0160201.1"/>
    <property type="molecule type" value="Genomic_DNA"/>
</dbReference>
<feature type="transmembrane region" description="Helical" evidence="1">
    <location>
        <begin position="6"/>
        <end position="28"/>
    </location>
</feature>
<feature type="transmembrane region" description="Helical" evidence="1">
    <location>
        <begin position="110"/>
        <end position="130"/>
    </location>
</feature>
<feature type="transmembrane region" description="Helical" evidence="1">
    <location>
        <begin position="233"/>
        <end position="253"/>
    </location>
</feature>
<sequence length="311" mass="31457">MSGVSLAVGVGLVCALLSALGTNLAFLFKHRGALAAPDVDMRHPLRSATDLFRSKWWTIGWSVAGAAFALHVAALTLAPISIGQAVLAGGLVFLAVLAERFFGFELGRRQWIGIGLVAVSLSLLALTGGGETGAHSAYSLAGMIVFESIAISVGLLLMLSHLIERIPVQRGVLLGIAAGLGFGISDVAIKALSGDLDGGPGGLLSPWSAVAVSAAVFSFYASARSLQIGDGVAVIAVTSVAANLSTIVAGLAVFGDRLGNDPFVIGVRVTAFALILTGAALIPAPTRAGAAIQESAEAPSLTPAGRESRPI</sequence>
<evidence type="ECO:0000313" key="2">
    <source>
        <dbReference type="EMBL" id="MDA0160201.1"/>
    </source>
</evidence>
<protein>
    <recommendedName>
        <fullName evidence="4">DMT family transporter</fullName>
    </recommendedName>
</protein>
<proteinExistence type="predicted"/>
<dbReference type="PANTHER" id="PTHR40761:SF1">
    <property type="entry name" value="CONSERVED INTEGRAL MEMBRANE ALANINE VALINE AND LEUCINE RICH PROTEIN-RELATED"/>
    <property type="match status" value="1"/>
</dbReference>
<evidence type="ECO:0008006" key="4">
    <source>
        <dbReference type="Google" id="ProtNLM"/>
    </source>
</evidence>
<dbReference type="PANTHER" id="PTHR40761">
    <property type="entry name" value="CONSERVED INTEGRAL MEMBRANE ALANINE VALINE AND LEUCINE RICH PROTEIN-RELATED"/>
    <property type="match status" value="1"/>
</dbReference>
<organism evidence="2 3">
    <name type="scientific">Solirubrobacter ginsenosidimutans</name>
    <dbReference type="NCBI Taxonomy" id="490573"/>
    <lineage>
        <taxon>Bacteria</taxon>
        <taxon>Bacillati</taxon>
        <taxon>Actinomycetota</taxon>
        <taxon>Thermoleophilia</taxon>
        <taxon>Solirubrobacterales</taxon>
        <taxon>Solirubrobacteraceae</taxon>
        <taxon>Solirubrobacter</taxon>
    </lineage>
</organism>
<dbReference type="AlphaFoldDB" id="A0A9X3S1H3"/>
<dbReference type="Gene3D" id="1.10.3730.20">
    <property type="match status" value="1"/>
</dbReference>
<keyword evidence="1" id="KW-0472">Membrane</keyword>
<evidence type="ECO:0000256" key="1">
    <source>
        <dbReference type="SAM" id="Phobius"/>
    </source>
</evidence>
<evidence type="ECO:0000313" key="3">
    <source>
        <dbReference type="Proteomes" id="UP001149140"/>
    </source>
</evidence>